<name>A0A448XGS5_9PLAT</name>
<dbReference type="AlphaFoldDB" id="A0A448XGS5"/>
<dbReference type="Proteomes" id="UP000784294">
    <property type="component" value="Unassembled WGS sequence"/>
</dbReference>
<evidence type="ECO:0000313" key="2">
    <source>
        <dbReference type="Proteomes" id="UP000784294"/>
    </source>
</evidence>
<comment type="caution">
    <text evidence="1">The sequence shown here is derived from an EMBL/GenBank/DDBJ whole genome shotgun (WGS) entry which is preliminary data.</text>
</comment>
<dbReference type="EMBL" id="CAAALY010251511">
    <property type="protein sequence ID" value="VEL36147.1"/>
    <property type="molecule type" value="Genomic_DNA"/>
</dbReference>
<keyword evidence="2" id="KW-1185">Reference proteome</keyword>
<proteinExistence type="predicted"/>
<evidence type="ECO:0000313" key="1">
    <source>
        <dbReference type="EMBL" id="VEL36147.1"/>
    </source>
</evidence>
<reference evidence="1" key="1">
    <citation type="submission" date="2018-11" db="EMBL/GenBank/DDBJ databases">
        <authorList>
            <consortium name="Pathogen Informatics"/>
        </authorList>
    </citation>
    <scope>NUCLEOTIDE SEQUENCE</scope>
</reference>
<gene>
    <name evidence="1" type="ORF">PXEA_LOCUS29587</name>
</gene>
<protein>
    <submittedName>
        <fullName evidence="1">Uncharacterized protein</fullName>
    </submittedName>
</protein>
<sequence>MQSDLLDEHSDRIVSATILEIPALPQDGYSCFTSVALSVGFSEDRPFLQTTPFGLSHLSQSPLELHI</sequence>
<organism evidence="1 2">
    <name type="scientific">Protopolystoma xenopodis</name>
    <dbReference type="NCBI Taxonomy" id="117903"/>
    <lineage>
        <taxon>Eukaryota</taxon>
        <taxon>Metazoa</taxon>
        <taxon>Spiralia</taxon>
        <taxon>Lophotrochozoa</taxon>
        <taxon>Platyhelminthes</taxon>
        <taxon>Monogenea</taxon>
        <taxon>Polyopisthocotylea</taxon>
        <taxon>Polystomatidea</taxon>
        <taxon>Polystomatidae</taxon>
        <taxon>Protopolystoma</taxon>
    </lineage>
</organism>
<accession>A0A448XGS5</accession>